<evidence type="ECO:0000313" key="3">
    <source>
        <dbReference type="Proteomes" id="UP000672032"/>
    </source>
</evidence>
<feature type="compositionally biased region" description="Basic and acidic residues" evidence="1">
    <location>
        <begin position="84"/>
        <end position="94"/>
    </location>
</feature>
<feature type="region of interest" description="Disordered" evidence="1">
    <location>
        <begin position="83"/>
        <end position="109"/>
    </location>
</feature>
<evidence type="ECO:0000313" key="2">
    <source>
        <dbReference type="EMBL" id="QSZ30523.1"/>
    </source>
</evidence>
<organism evidence="2 3">
    <name type="scientific">Monilinia vaccinii-corymbosi</name>
    <dbReference type="NCBI Taxonomy" id="61207"/>
    <lineage>
        <taxon>Eukaryota</taxon>
        <taxon>Fungi</taxon>
        <taxon>Dikarya</taxon>
        <taxon>Ascomycota</taxon>
        <taxon>Pezizomycotina</taxon>
        <taxon>Leotiomycetes</taxon>
        <taxon>Helotiales</taxon>
        <taxon>Sclerotiniaceae</taxon>
        <taxon>Monilinia</taxon>
    </lineage>
</organism>
<feature type="compositionally biased region" description="Low complexity" evidence="1">
    <location>
        <begin position="14"/>
        <end position="24"/>
    </location>
</feature>
<proteinExistence type="predicted"/>
<feature type="region of interest" description="Disordered" evidence="1">
    <location>
        <begin position="1"/>
        <end position="42"/>
    </location>
</feature>
<protein>
    <submittedName>
        <fullName evidence="2">Uncharacterized protein</fullName>
    </submittedName>
</protein>
<dbReference type="EMBL" id="CP063406">
    <property type="protein sequence ID" value="QSZ30523.1"/>
    <property type="molecule type" value="Genomic_DNA"/>
</dbReference>
<name>A0A8A3NYB9_9HELO</name>
<dbReference type="Proteomes" id="UP000672032">
    <property type="component" value="Chromosome 2"/>
</dbReference>
<sequence length="131" mass="13933">MSNTATTLPRLVQTRAAASSASGRRTSDSQKPVGRPARKPGEEFLIVPLGQGLANAGAHQVPRHHVGLAPLIQRVEDGVVVQRPPRDGLDEHPHVGVAVPRQDADEESRHRALCRRGRSGEHPCVGAGSRG</sequence>
<evidence type="ECO:0000256" key="1">
    <source>
        <dbReference type="SAM" id="MobiDB-lite"/>
    </source>
</evidence>
<reference evidence="2" key="1">
    <citation type="submission" date="2020-10" db="EMBL/GenBank/DDBJ databases">
        <title>Genome Sequence of Monilinia vaccinii-corymbosi Sheds Light on Mummy Berry Disease Infection of Blueberry and Mating Type.</title>
        <authorList>
            <person name="Yow A.G."/>
            <person name="Zhang Y."/>
            <person name="Bansal K."/>
            <person name="Eacker S.M."/>
            <person name="Sullivan S."/>
            <person name="Liachko I."/>
            <person name="Cubeta M.A."/>
            <person name="Rollins J.A."/>
            <person name="Ashrafi H."/>
        </authorList>
    </citation>
    <scope>NUCLEOTIDE SEQUENCE</scope>
    <source>
        <strain evidence="2">RL-1</strain>
    </source>
</reference>
<dbReference type="AlphaFoldDB" id="A0A8A3NYB9"/>
<keyword evidence="3" id="KW-1185">Reference proteome</keyword>
<accession>A0A8A3NYB9</accession>
<gene>
    <name evidence="2" type="ORF">DSL72_000077</name>
</gene>